<dbReference type="EMBL" id="UESZ01000001">
    <property type="protein sequence ID" value="SSA34566.1"/>
    <property type="molecule type" value="Genomic_DNA"/>
</dbReference>
<dbReference type="GO" id="GO:0004470">
    <property type="term" value="F:malic enzyme activity"/>
    <property type="evidence" value="ECO:0007669"/>
    <property type="project" value="InterPro"/>
</dbReference>
<dbReference type="NCBIfam" id="NF010052">
    <property type="entry name" value="PRK13529.1"/>
    <property type="match status" value="1"/>
</dbReference>
<feature type="binding site" evidence="7">
    <location>
        <position position="257"/>
    </location>
    <ligand>
        <name>a divalent metal cation</name>
        <dbReference type="ChEBI" id="CHEBI:60240"/>
    </ligand>
</feature>
<evidence type="ECO:0000256" key="5">
    <source>
        <dbReference type="PIRSR" id="PIRSR000106-1"/>
    </source>
</evidence>
<feature type="active site" description="Proton donor" evidence="5">
    <location>
        <position position="112"/>
    </location>
</feature>
<dbReference type="Gene3D" id="3.40.50.720">
    <property type="entry name" value="NAD(P)-binding Rossmann-like Domain"/>
    <property type="match status" value="1"/>
</dbReference>
<dbReference type="GO" id="GO:0046872">
    <property type="term" value="F:metal ion binding"/>
    <property type="evidence" value="ECO:0007669"/>
    <property type="project" value="UniProtKB-KW"/>
</dbReference>
<comment type="cofactor">
    <cofactor evidence="7">
        <name>Mg(2+)</name>
        <dbReference type="ChEBI" id="CHEBI:18420"/>
    </cofactor>
    <cofactor evidence="7">
        <name>Mn(2+)</name>
        <dbReference type="ChEBI" id="CHEBI:29035"/>
    </cofactor>
    <text evidence="7">Divalent metal cations. Prefers magnesium or manganese.</text>
</comment>
<keyword evidence="3 7" id="KW-0479">Metal-binding</keyword>
<dbReference type="Pfam" id="PF00390">
    <property type="entry name" value="malic"/>
    <property type="match status" value="1"/>
</dbReference>
<dbReference type="Proteomes" id="UP000250028">
    <property type="component" value="Unassembled WGS sequence"/>
</dbReference>
<dbReference type="SUPFAM" id="SSF53223">
    <property type="entry name" value="Aminoacid dehydrogenase-like, N-terminal domain"/>
    <property type="match status" value="1"/>
</dbReference>
<feature type="active site" description="Proton acceptor" evidence="5">
    <location>
        <position position="185"/>
    </location>
</feature>
<feature type="binding site" evidence="6">
    <location>
        <position position="454"/>
    </location>
    <ligand>
        <name>(S)-malate</name>
        <dbReference type="ChEBI" id="CHEBI:15589"/>
    </ligand>
</feature>
<evidence type="ECO:0000313" key="12">
    <source>
        <dbReference type="Proteomes" id="UP000250028"/>
    </source>
</evidence>
<comment type="cofactor">
    <cofactor evidence="1">
        <name>Mn(2+)</name>
        <dbReference type="ChEBI" id="CHEBI:29035"/>
    </cofactor>
</comment>
<dbReference type="Pfam" id="PF03949">
    <property type="entry name" value="Malic_M"/>
    <property type="match status" value="1"/>
</dbReference>
<comment type="similarity">
    <text evidence="2 8">Belongs to the malic enzymes family.</text>
</comment>
<dbReference type="GO" id="GO:0016616">
    <property type="term" value="F:oxidoreductase activity, acting on the CH-OH group of donors, NAD or NADP as acceptor"/>
    <property type="evidence" value="ECO:0007669"/>
    <property type="project" value="InterPro"/>
</dbReference>
<dbReference type="InterPro" id="IPR001891">
    <property type="entry name" value="Malic_OxRdtase"/>
</dbReference>
<dbReference type="InterPro" id="IPR046346">
    <property type="entry name" value="Aminoacid_DH-like_N_sf"/>
</dbReference>
<dbReference type="InterPro" id="IPR015884">
    <property type="entry name" value="Malic_enzyme_CS"/>
</dbReference>
<dbReference type="AlphaFoldDB" id="A0A2Y8ZSW1"/>
<evidence type="ECO:0000256" key="4">
    <source>
        <dbReference type="ARBA" id="ARBA00023027"/>
    </source>
</evidence>
<dbReference type="PRINTS" id="PR00072">
    <property type="entry name" value="MALOXRDTASE"/>
</dbReference>
<dbReference type="PANTHER" id="PTHR23406:SF34">
    <property type="entry name" value="NAD-DEPENDENT MALIC ENZYME, MITOCHONDRIAL"/>
    <property type="match status" value="1"/>
</dbReference>
<dbReference type="SMART" id="SM01274">
    <property type="entry name" value="malic"/>
    <property type="match status" value="1"/>
</dbReference>
<feature type="binding site" evidence="7">
    <location>
        <position position="280"/>
    </location>
    <ligand>
        <name>a divalent metal cation</name>
        <dbReference type="ChEBI" id="CHEBI:60240"/>
    </ligand>
</feature>
<name>A0A2Y8ZSW1_9MICO</name>
<dbReference type="GO" id="GO:0051287">
    <property type="term" value="F:NAD binding"/>
    <property type="evidence" value="ECO:0007669"/>
    <property type="project" value="InterPro"/>
</dbReference>
<keyword evidence="12" id="KW-1185">Reference proteome</keyword>
<evidence type="ECO:0000256" key="3">
    <source>
        <dbReference type="ARBA" id="ARBA00022723"/>
    </source>
</evidence>
<dbReference type="InterPro" id="IPR012301">
    <property type="entry name" value="Malic_N_dom"/>
</dbReference>
<evidence type="ECO:0000256" key="7">
    <source>
        <dbReference type="PIRSR" id="PIRSR000106-3"/>
    </source>
</evidence>
<evidence type="ECO:0000313" key="11">
    <source>
        <dbReference type="EMBL" id="SSA34566.1"/>
    </source>
</evidence>
<evidence type="ECO:0000256" key="6">
    <source>
        <dbReference type="PIRSR" id="PIRSR000106-2"/>
    </source>
</evidence>
<proteinExistence type="inferred from homology"/>
<dbReference type="OrthoDB" id="3314528at2"/>
<reference evidence="12" key="1">
    <citation type="submission" date="2016-10" db="EMBL/GenBank/DDBJ databases">
        <authorList>
            <person name="Varghese N."/>
            <person name="Submissions S."/>
        </authorList>
    </citation>
    <scope>NUCLEOTIDE SEQUENCE [LARGE SCALE GENOMIC DNA]</scope>
    <source>
        <strain evidence="12">DSM 22951</strain>
    </source>
</reference>
<dbReference type="SUPFAM" id="SSF51735">
    <property type="entry name" value="NAD(P)-binding Rossmann-fold domains"/>
    <property type="match status" value="1"/>
</dbReference>
<dbReference type="PIRSF" id="PIRSF000106">
    <property type="entry name" value="ME"/>
    <property type="match status" value="1"/>
</dbReference>
<feature type="binding site" evidence="7">
    <location>
        <position position="256"/>
    </location>
    <ligand>
        <name>a divalent metal cation</name>
        <dbReference type="ChEBI" id="CHEBI:60240"/>
    </ligand>
</feature>
<dbReference type="GO" id="GO:0005829">
    <property type="term" value="C:cytosol"/>
    <property type="evidence" value="ECO:0007669"/>
    <property type="project" value="TreeGrafter"/>
</dbReference>
<feature type="domain" description="Malic enzyme N-terminal" evidence="10">
    <location>
        <begin position="89"/>
        <end position="271"/>
    </location>
</feature>
<keyword evidence="4" id="KW-0520">NAD</keyword>
<dbReference type="RefSeq" id="WP_109685255.1">
    <property type="nucleotide sequence ID" value="NZ_QGDN01000001.1"/>
</dbReference>
<evidence type="ECO:0000256" key="8">
    <source>
        <dbReference type="RuleBase" id="RU003427"/>
    </source>
</evidence>
<dbReference type="InterPro" id="IPR012302">
    <property type="entry name" value="Malic_NAD-bd"/>
</dbReference>
<dbReference type="InterPro" id="IPR036291">
    <property type="entry name" value="NAD(P)-bd_dom_sf"/>
</dbReference>
<sequence>MFSRQAQSIRDASGRRRFTTPARGYQVLRDPALNKGTSFSQQERDALELNGLLPPVITPTMEPQLTRSYAGYLAQPTDLAKHIFMWGLHDNNVTLFYALLQRHLMEMLPVVYDPVVGEAIKNYSEVMTRPRGVYLSIDAIDQVHERLAAFGAAADDIDLLVASDAEEILGIGDWGSNGIDISIGKLAVYTAAAGIDPHRVVPVILDAGTNNEVLINDPLYVGVRRGRVRGAEYDDFIDAYVTAARQLFPKALLHWEDFGSTNARRILGRYRDKLPTFNDDQQGTGAIVLAGLLNAVPRSGSTWAQQRVVIVGAGTAGCGIADQIRDQMVRDGVPQDEATARIWLVDLPGLLTQSMSEGMLDFQRPYARPEDEVKDLPRTTAAPLAAALTRWPAMAALRQQAIDAGGIIDLATVVSAVKPTILIGTSTTPGLFTEDIVKEMAANTHHPIIFPLSNPTELHEATPGHLIEWTDGKALVATGAPFDPITHKGVTHTIAQANNAALYPGLGLGTIVARASRVSDEMIHAAAESVAGQAPPPTLGAPLLPSNKDLRSTSSIVAVGLVQIAKSEGIAQADDLDDPVEAVRRSVWWPEYVPVDAV</sequence>
<dbReference type="PANTHER" id="PTHR23406">
    <property type="entry name" value="MALIC ENZYME-RELATED"/>
    <property type="match status" value="1"/>
</dbReference>
<feature type="domain" description="Malic enzyme NAD-binding" evidence="9">
    <location>
        <begin position="281"/>
        <end position="566"/>
    </location>
</feature>
<evidence type="ECO:0000259" key="9">
    <source>
        <dbReference type="SMART" id="SM00919"/>
    </source>
</evidence>
<dbReference type="InterPro" id="IPR037062">
    <property type="entry name" value="Malic_N_dom_sf"/>
</dbReference>
<dbReference type="Gene3D" id="3.40.50.10380">
    <property type="entry name" value="Malic enzyme, N-terminal domain"/>
    <property type="match status" value="1"/>
</dbReference>
<evidence type="ECO:0000256" key="1">
    <source>
        <dbReference type="ARBA" id="ARBA00001936"/>
    </source>
</evidence>
<evidence type="ECO:0000256" key="2">
    <source>
        <dbReference type="ARBA" id="ARBA00008785"/>
    </source>
</evidence>
<dbReference type="SMART" id="SM00919">
    <property type="entry name" value="Malic_M"/>
    <property type="match status" value="1"/>
</dbReference>
<gene>
    <name evidence="11" type="ORF">SAMN04489750_1890</name>
</gene>
<feature type="binding site" evidence="6">
    <location>
        <position position="498"/>
    </location>
    <ligand>
        <name>(S)-malate</name>
        <dbReference type="ChEBI" id="CHEBI:15589"/>
    </ligand>
</feature>
<dbReference type="PROSITE" id="PS00331">
    <property type="entry name" value="MALIC_ENZYMES"/>
    <property type="match status" value="1"/>
</dbReference>
<accession>A0A2Y8ZSW1</accession>
<evidence type="ECO:0000259" key="10">
    <source>
        <dbReference type="SMART" id="SM01274"/>
    </source>
</evidence>
<organism evidence="11 12">
    <name type="scientific">Branchiibius hedensis</name>
    <dbReference type="NCBI Taxonomy" id="672460"/>
    <lineage>
        <taxon>Bacteria</taxon>
        <taxon>Bacillati</taxon>
        <taxon>Actinomycetota</taxon>
        <taxon>Actinomycetes</taxon>
        <taxon>Micrococcales</taxon>
        <taxon>Dermacoccaceae</taxon>
        <taxon>Branchiibius</taxon>
    </lineage>
</organism>
<dbReference type="GO" id="GO:0006108">
    <property type="term" value="P:malate metabolic process"/>
    <property type="evidence" value="ECO:0007669"/>
    <property type="project" value="TreeGrafter"/>
</dbReference>
<protein>
    <submittedName>
        <fullName evidence="11">Malate dehydrogenase (Oxaloacetate-decarboxylating)</fullName>
    </submittedName>
</protein>